<dbReference type="PANTHER" id="PTHR19446">
    <property type="entry name" value="REVERSE TRANSCRIPTASES"/>
    <property type="match status" value="1"/>
</dbReference>
<dbReference type="EMBL" id="JAHWGI010000193">
    <property type="protein sequence ID" value="KAK3910726.1"/>
    <property type="molecule type" value="Genomic_DNA"/>
</dbReference>
<keyword evidence="3" id="KW-1185">Reference proteome</keyword>
<organism evidence="2 3">
    <name type="scientific">Frankliniella fusca</name>
    <dbReference type="NCBI Taxonomy" id="407009"/>
    <lineage>
        <taxon>Eukaryota</taxon>
        <taxon>Metazoa</taxon>
        <taxon>Ecdysozoa</taxon>
        <taxon>Arthropoda</taxon>
        <taxon>Hexapoda</taxon>
        <taxon>Insecta</taxon>
        <taxon>Pterygota</taxon>
        <taxon>Neoptera</taxon>
        <taxon>Paraneoptera</taxon>
        <taxon>Thysanoptera</taxon>
        <taxon>Terebrantia</taxon>
        <taxon>Thripoidea</taxon>
        <taxon>Thripidae</taxon>
        <taxon>Frankliniella</taxon>
    </lineage>
</organism>
<reference evidence="2" key="2">
    <citation type="journal article" date="2023" name="BMC Genomics">
        <title>Pest status, molecular evolution, and epigenetic factors derived from the genome assembly of Frankliniella fusca, a thysanopteran phytovirus vector.</title>
        <authorList>
            <person name="Catto M.A."/>
            <person name="Labadie P.E."/>
            <person name="Jacobson A.L."/>
            <person name="Kennedy G.G."/>
            <person name="Srinivasan R."/>
            <person name="Hunt B.G."/>
        </authorList>
    </citation>
    <scope>NUCLEOTIDE SEQUENCE</scope>
    <source>
        <strain evidence="2">PL_HMW_Pooled</strain>
    </source>
</reference>
<dbReference type="AlphaFoldDB" id="A0AAE1GXU3"/>
<dbReference type="GO" id="GO:0003824">
    <property type="term" value="F:catalytic activity"/>
    <property type="evidence" value="ECO:0007669"/>
    <property type="project" value="InterPro"/>
</dbReference>
<evidence type="ECO:0000313" key="2">
    <source>
        <dbReference type="EMBL" id="KAK3910726.1"/>
    </source>
</evidence>
<feature type="domain" description="Endonuclease/exonuclease/phosphatase" evidence="1">
    <location>
        <begin position="4"/>
        <end position="210"/>
    </location>
</feature>
<accession>A0AAE1GXU3</accession>
<evidence type="ECO:0000259" key="1">
    <source>
        <dbReference type="Pfam" id="PF03372"/>
    </source>
</evidence>
<dbReference type="Proteomes" id="UP001219518">
    <property type="component" value="Unassembled WGS sequence"/>
</dbReference>
<sequence length="951" mass="105112">MKLLTLNICAVSAAHKMSYIINCIERLAPEIVFLQEVTAPRVCVAGYEEAVNVGEAGRGTAILWRRGVPLRDVRRLPSGRAVSARIGDVTIANVYAPSGSQGRKDRVDFFTHQLPLVLTDVGEQLILGGDFNAVLHKNDTTGTAHPCPVLRAVVERARLEDAWRRLRPDEAGYTCYSPLCASRLDRWYTGAAGPWSPRAISLHTVPVTDHVGVMLEICEAIPPCQVGSPLDAGAPQPPGIAYPPGKSNLWKIDPALLREERFRTRFADFWSKWQEERGGREVMDWWEEGKVRVRALCAALARQFREEEESLLNFYSNCLDELTAQRVPGAPADPRTEDIKQRVTNILARRLPGLSARSKAEHCDGEVPGMHQVAAVIRRRVTSRISSLQDGDGVVLTNQDDLLRHAQQHYQHVLGAPPADQQPVHHSILDEVVTTSVTAEDNEALLKPVTKEELAEALRLSPRGRSPGEDGLTAEFYVTTWSVLGDDLLAVVNTMMERRRVAPSHKIGIMTLIPKATPVRKIGDLRPITLLNVDGKIFSRVVTRRLSVLQDKLLHPMQVRGAYVDDATAILDNANEVETLSTVLEAYGVESGLRVNPAKSKVLPLGSWSRTTPCPYPYVDEVRILGVTFTRTVRGMMAANWPARMRALRATLVDARLRVLNICQRVRYCNTYALSVLWHTAQVLPLPAGILKDAKRALSAMLWAGEPLRVAFDVLCLPPGRGGLGLHDPTTRAKAMFVSRWLTAQRASVRTLSGAWLDVLDALYSDGEVLPAPVQYFKVARDTRASVQVPTDKVGKELTKSLLHSMAATSTAVPRVERARPDTNWAVVWRRVHSTLLPLDTRAAWYRTVHDIVPCKAKLHRTNQADDPRCNTCGEVDSVLHQLTACRPTTRVLWRWTARQAARLTGAASDAVTPSILTDPDCDTPSQWAGEALAWLLGTVVEALLTTPGHD</sequence>
<gene>
    <name evidence="2" type="ORF">KUF71_020551</name>
</gene>
<comment type="caution">
    <text evidence="2">The sequence shown here is derived from an EMBL/GenBank/DDBJ whole genome shotgun (WGS) entry which is preliminary data.</text>
</comment>
<dbReference type="Gene3D" id="3.60.10.10">
    <property type="entry name" value="Endonuclease/exonuclease/phosphatase"/>
    <property type="match status" value="1"/>
</dbReference>
<evidence type="ECO:0000313" key="3">
    <source>
        <dbReference type="Proteomes" id="UP001219518"/>
    </source>
</evidence>
<dbReference type="InterPro" id="IPR005135">
    <property type="entry name" value="Endo/exonuclease/phosphatase"/>
</dbReference>
<dbReference type="Pfam" id="PF03372">
    <property type="entry name" value="Exo_endo_phos"/>
    <property type="match status" value="1"/>
</dbReference>
<feature type="non-terminal residue" evidence="2">
    <location>
        <position position="951"/>
    </location>
</feature>
<reference evidence="2" key="1">
    <citation type="submission" date="2021-07" db="EMBL/GenBank/DDBJ databases">
        <authorList>
            <person name="Catto M.A."/>
            <person name="Jacobson A."/>
            <person name="Kennedy G."/>
            <person name="Labadie P."/>
            <person name="Hunt B.G."/>
            <person name="Srinivasan R."/>
        </authorList>
    </citation>
    <scope>NUCLEOTIDE SEQUENCE</scope>
    <source>
        <strain evidence="2">PL_HMW_Pooled</strain>
        <tissue evidence="2">Head</tissue>
    </source>
</reference>
<protein>
    <recommendedName>
        <fullName evidence="1">Endonuclease/exonuclease/phosphatase domain-containing protein</fullName>
    </recommendedName>
</protein>
<dbReference type="SUPFAM" id="SSF56219">
    <property type="entry name" value="DNase I-like"/>
    <property type="match status" value="1"/>
</dbReference>
<dbReference type="InterPro" id="IPR036691">
    <property type="entry name" value="Endo/exonu/phosph_ase_sf"/>
</dbReference>
<name>A0AAE1GXU3_9NEOP</name>
<proteinExistence type="predicted"/>